<dbReference type="Gene3D" id="3.40.50.1010">
    <property type="entry name" value="5'-nuclease"/>
    <property type="match status" value="1"/>
</dbReference>
<reference evidence="4 5" key="1">
    <citation type="journal article" date="2017" name="Gigascience">
        <title>Genome sequence of the small brown planthopper, Laodelphax striatellus.</title>
        <authorList>
            <person name="Zhu J."/>
            <person name="Jiang F."/>
            <person name="Wang X."/>
            <person name="Yang P."/>
            <person name="Bao Y."/>
            <person name="Zhao W."/>
            <person name="Wang W."/>
            <person name="Lu H."/>
            <person name="Wang Q."/>
            <person name="Cui N."/>
            <person name="Li J."/>
            <person name="Chen X."/>
            <person name="Luo L."/>
            <person name="Yu J."/>
            <person name="Kang L."/>
            <person name="Cui F."/>
        </authorList>
    </citation>
    <scope>NUCLEOTIDE SEQUENCE [LARGE SCALE GENOMIC DNA]</scope>
    <source>
        <strain evidence="4">Lst14</strain>
    </source>
</reference>
<dbReference type="EMBL" id="QKKF02022863">
    <property type="protein sequence ID" value="RZF37913.1"/>
    <property type="molecule type" value="Genomic_DNA"/>
</dbReference>
<evidence type="ECO:0000313" key="4">
    <source>
        <dbReference type="EMBL" id="RZF37913.1"/>
    </source>
</evidence>
<dbReference type="InParanoid" id="A0A482WWP7"/>
<dbReference type="PANTHER" id="PTHR15976">
    <property type="entry name" value="CONSTITUTIVE COACTIVATOR OF PEROXISOME PROLIFERATOR-ACTIVATED RECEPTOR GAMMA"/>
    <property type="match status" value="1"/>
</dbReference>
<dbReference type="AlphaFoldDB" id="A0A482WWP7"/>
<evidence type="ECO:0000256" key="2">
    <source>
        <dbReference type="SAM" id="MobiDB-lite"/>
    </source>
</evidence>
<organism evidence="4 5">
    <name type="scientific">Laodelphax striatellus</name>
    <name type="common">Small brown planthopper</name>
    <name type="synonym">Delphax striatella</name>
    <dbReference type="NCBI Taxonomy" id="195883"/>
    <lineage>
        <taxon>Eukaryota</taxon>
        <taxon>Metazoa</taxon>
        <taxon>Ecdysozoa</taxon>
        <taxon>Arthropoda</taxon>
        <taxon>Hexapoda</taxon>
        <taxon>Insecta</taxon>
        <taxon>Pterygota</taxon>
        <taxon>Neoptera</taxon>
        <taxon>Paraneoptera</taxon>
        <taxon>Hemiptera</taxon>
        <taxon>Auchenorrhyncha</taxon>
        <taxon>Fulgoroidea</taxon>
        <taxon>Delphacidae</taxon>
        <taxon>Criomorphinae</taxon>
        <taxon>Laodelphax</taxon>
    </lineage>
</organism>
<dbReference type="GO" id="GO:0004518">
    <property type="term" value="F:nuclease activity"/>
    <property type="evidence" value="ECO:0007669"/>
    <property type="project" value="InterPro"/>
</dbReference>
<dbReference type="STRING" id="195883.A0A482WWP7"/>
<dbReference type="Pfam" id="PF00867">
    <property type="entry name" value="XPG_I"/>
    <property type="match status" value="1"/>
</dbReference>
<dbReference type="SUPFAM" id="SSF88723">
    <property type="entry name" value="PIN domain-like"/>
    <property type="match status" value="1"/>
</dbReference>
<feature type="domain" description="XPG-I" evidence="3">
    <location>
        <begin position="148"/>
        <end position="232"/>
    </location>
</feature>
<dbReference type="InterPro" id="IPR006086">
    <property type="entry name" value="XPG-I_dom"/>
</dbReference>
<keyword evidence="5" id="KW-1185">Reference proteome</keyword>
<comment type="similarity">
    <text evidence="1">Belongs to the constitutive coactivator of PPAR-gamma family.</text>
</comment>
<dbReference type="InterPro" id="IPR029060">
    <property type="entry name" value="PIN-like_dom_sf"/>
</dbReference>
<feature type="region of interest" description="Disordered" evidence="2">
    <location>
        <begin position="294"/>
        <end position="411"/>
    </location>
</feature>
<protein>
    <recommendedName>
        <fullName evidence="3">XPG-I domain-containing protein</fullName>
    </recommendedName>
</protein>
<evidence type="ECO:0000256" key="1">
    <source>
        <dbReference type="ARBA" id="ARBA00009495"/>
    </source>
</evidence>
<dbReference type="PANTHER" id="PTHR15976:SF17">
    <property type="entry name" value="CONSTITUTIVE COACTIVATOR OF PEROXISOME PROLIFERATOR-ACTIVATED RECEPTOR GAMMA"/>
    <property type="match status" value="1"/>
</dbReference>
<dbReference type="InterPro" id="IPR026784">
    <property type="entry name" value="Coact_PPARg"/>
</dbReference>
<comment type="caution">
    <text evidence="4">The sequence shown here is derived from an EMBL/GenBank/DDBJ whole genome shotgun (WGS) entry which is preliminary data.</text>
</comment>
<accession>A0A482WWP7</accession>
<dbReference type="GO" id="GO:0005634">
    <property type="term" value="C:nucleus"/>
    <property type="evidence" value="ECO:0007669"/>
    <property type="project" value="TreeGrafter"/>
</dbReference>
<sequence>MGVFRLESFYESNCDGKLVNIQTLLEEYRKENNYVEEAIIVVDGTNCLRSLYGELDWVAGGQLKEFHERVNKLLEKFKELNVKLVFFFDGPTVEQKRPRWIERRQKTMKDCRYVFQALENHRYVRHDNFILPPGVGNVARIFLQLEYGCEVHTSVRENDEEIALFARKNNCFGILAQDTDFIIYGGAKYYFSMKKLNLNTMETIIYDREKLAEKLGIKVDLLPLFSSLSGNDIMPRHLLHDFQYRLGKKNHYNQQIDIANYIKSLEIDGEITEEIYKKIAADILYRKPRVKEIRDRRNDDKKAGDKKKEDGEEKKKEDGEEKKEGEEEKGKEEAAETKNDDQAEEAGGEKMESEEVKEKENEEGKVKDGEEEKMEVDGVKEKSGEGDEKEKVAENGDKKAAEESVENSEEHLKKVEEVRNLLKASVDSYNLDELKETDEVVIDELVAGLSDSERWKEVLRVALERHRAGMATTHIWAVVTGAPFELSCCLEDFYKRDLPVGAELTTNLRRRIYGILLMEKPLPADQTCHKVLEWCVDRSFRNNPKPKYLEAWTPQVYDHPGLLALWNSSADDEEIQNKRWNLFARSISTNIDLKEVKKLEPFLVAPTLALKYMVENLGYYQDFEIKVLVALALRVHNSSAEQLAAVKAERVLERPVRLASLYMRLQGFILFLISALNGPIALTEVLPWNNFDGKMFQFLYSRSISSCSDTFLCDKNEKYLEQYNAVLKLVLPIRQKVNCF</sequence>
<evidence type="ECO:0000259" key="3">
    <source>
        <dbReference type="Pfam" id="PF00867"/>
    </source>
</evidence>
<evidence type="ECO:0000313" key="5">
    <source>
        <dbReference type="Proteomes" id="UP000291343"/>
    </source>
</evidence>
<dbReference type="SMR" id="A0A482WWP7"/>
<dbReference type="OrthoDB" id="6613198at2759"/>
<gene>
    <name evidence="4" type="ORF">LSTR_LSTR005413</name>
</gene>
<name>A0A482WWP7_LAOST</name>
<proteinExistence type="inferred from homology"/>
<dbReference type="Proteomes" id="UP000291343">
    <property type="component" value="Unassembled WGS sequence"/>
</dbReference>